<evidence type="ECO:0000256" key="1">
    <source>
        <dbReference type="SAM" id="MobiDB-lite"/>
    </source>
</evidence>
<organism evidence="3 4">
    <name type="scientific">Frankliniella occidentalis</name>
    <name type="common">Western flower thrips</name>
    <name type="synonym">Euthrips occidentalis</name>
    <dbReference type="NCBI Taxonomy" id="133901"/>
    <lineage>
        <taxon>Eukaryota</taxon>
        <taxon>Metazoa</taxon>
        <taxon>Ecdysozoa</taxon>
        <taxon>Arthropoda</taxon>
        <taxon>Hexapoda</taxon>
        <taxon>Insecta</taxon>
        <taxon>Pterygota</taxon>
        <taxon>Neoptera</taxon>
        <taxon>Paraneoptera</taxon>
        <taxon>Thysanoptera</taxon>
        <taxon>Terebrantia</taxon>
        <taxon>Thripoidea</taxon>
        <taxon>Thripidae</taxon>
        <taxon>Frankliniella</taxon>
    </lineage>
</organism>
<keyword evidence="3" id="KW-1185">Reference proteome</keyword>
<keyword evidence="2" id="KW-0732">Signal</keyword>
<feature type="signal peptide" evidence="2">
    <location>
        <begin position="1"/>
        <end position="27"/>
    </location>
</feature>
<dbReference type="Proteomes" id="UP000504606">
    <property type="component" value="Unplaced"/>
</dbReference>
<protein>
    <submittedName>
        <fullName evidence="4">Uncharacterized protein LOC127752344</fullName>
    </submittedName>
</protein>
<name>A0A9C6XW96_FRAOC</name>
<feature type="compositionally biased region" description="Low complexity" evidence="1">
    <location>
        <begin position="82"/>
        <end position="103"/>
    </location>
</feature>
<proteinExistence type="predicted"/>
<dbReference type="KEGG" id="foc:127752344"/>
<dbReference type="GeneID" id="127752344"/>
<accession>A0A9C6XW96</accession>
<evidence type="ECO:0000256" key="2">
    <source>
        <dbReference type="SAM" id="SignalP"/>
    </source>
</evidence>
<sequence>MSLASRTRPVAVLAVAVLALVDGGAPAAVEQQGKVGSALLASCPRERGLASPCAVPCTVSGMSGRLCRACCVALGLDGAPTPASAAPTASGRPSSSTTSSPAGGDNGPTQAPDVLEFFAIRNATQCLAPCVNYTAKEIRNAFENPKADPDTLTKMASQLSLSNPGQDWKKILESAASGRYASIVTLCERGMLIC</sequence>
<dbReference type="RefSeq" id="XP_052133393.1">
    <property type="nucleotide sequence ID" value="XM_052277433.1"/>
</dbReference>
<feature type="region of interest" description="Disordered" evidence="1">
    <location>
        <begin position="82"/>
        <end position="108"/>
    </location>
</feature>
<evidence type="ECO:0000313" key="4">
    <source>
        <dbReference type="RefSeq" id="XP_052133393.1"/>
    </source>
</evidence>
<dbReference type="AlphaFoldDB" id="A0A9C6XW96"/>
<gene>
    <name evidence="4" type="primary">LOC127752344</name>
</gene>
<feature type="chain" id="PRO_5039588535" evidence="2">
    <location>
        <begin position="28"/>
        <end position="194"/>
    </location>
</feature>
<reference evidence="4" key="1">
    <citation type="submission" date="2025-08" db="UniProtKB">
        <authorList>
            <consortium name="RefSeq"/>
        </authorList>
    </citation>
    <scope>IDENTIFICATION</scope>
    <source>
        <tissue evidence="4">Whole organism</tissue>
    </source>
</reference>
<evidence type="ECO:0000313" key="3">
    <source>
        <dbReference type="Proteomes" id="UP000504606"/>
    </source>
</evidence>